<feature type="binding site" evidence="2">
    <location>
        <begin position="8"/>
        <end position="9"/>
    </location>
    <ligand>
        <name>D-ribulose 5-phosphate</name>
        <dbReference type="ChEBI" id="CHEBI:58121"/>
    </ligand>
</feature>
<accession>A0A1J4V9U5</accession>
<evidence type="ECO:0000256" key="2">
    <source>
        <dbReference type="PIRSR" id="PIRSR005384-2"/>
    </source>
</evidence>
<dbReference type="EMBL" id="MNVO01000065">
    <property type="protein sequence ID" value="OIO31517.1"/>
    <property type="molecule type" value="Genomic_DNA"/>
</dbReference>
<feature type="binding site" evidence="2">
    <location>
        <position position="103"/>
    </location>
    <ligand>
        <name>D-ribulose 5-phosphate</name>
        <dbReference type="ChEBI" id="CHEBI:58121"/>
    </ligand>
</feature>
<reference evidence="3 4" key="1">
    <citation type="journal article" date="2016" name="Environ. Microbiol.">
        <title>Genomic resolution of a cold subsurface aquifer community provides metabolic insights for novel microbes adapted to high CO concentrations.</title>
        <authorList>
            <person name="Probst A.J."/>
            <person name="Castelle C.J."/>
            <person name="Singh A."/>
            <person name="Brown C.T."/>
            <person name="Anantharaman K."/>
            <person name="Sharon I."/>
            <person name="Hug L.A."/>
            <person name="Burstein D."/>
            <person name="Emerson J.B."/>
            <person name="Thomas B.C."/>
            <person name="Banfield J.F."/>
        </authorList>
    </citation>
    <scope>NUCLEOTIDE SEQUENCE [LARGE SCALE GENOMIC DNA]</scope>
    <source>
        <strain evidence="3">CG1_02_47_685</strain>
    </source>
</reference>
<dbReference type="NCBIfam" id="TIGR00689">
    <property type="entry name" value="rpiB_lacA_lacB"/>
    <property type="match status" value="1"/>
</dbReference>
<feature type="binding site" evidence="2">
    <location>
        <position position="137"/>
    </location>
    <ligand>
        <name>D-ribulose 5-phosphate</name>
        <dbReference type="ChEBI" id="CHEBI:58121"/>
    </ligand>
</feature>
<dbReference type="Proteomes" id="UP000183206">
    <property type="component" value="Unassembled WGS sequence"/>
</dbReference>
<dbReference type="InterPro" id="IPR003500">
    <property type="entry name" value="RpiB_LacA_LacB"/>
</dbReference>
<gene>
    <name evidence="3" type="ORF">AUJ44_04495</name>
</gene>
<dbReference type="GO" id="GO:0016861">
    <property type="term" value="F:intramolecular oxidoreductase activity, interconverting aldoses and ketoses"/>
    <property type="evidence" value="ECO:0007669"/>
    <property type="project" value="UniProtKB-ARBA"/>
</dbReference>
<dbReference type="PANTHER" id="PTHR30345">
    <property type="entry name" value="RIBOSE-5-PHOSPHATE ISOMERASE B"/>
    <property type="match status" value="1"/>
</dbReference>
<evidence type="ECO:0000256" key="1">
    <source>
        <dbReference type="ARBA" id="ARBA00008754"/>
    </source>
</evidence>
<dbReference type="SUPFAM" id="SSF89623">
    <property type="entry name" value="Ribose/Galactose isomerase RpiB/AlsB"/>
    <property type="match status" value="1"/>
</dbReference>
<comment type="similarity">
    <text evidence="1">Belongs to the LacAB/RpiB family.</text>
</comment>
<dbReference type="GO" id="GO:0005975">
    <property type="term" value="P:carbohydrate metabolic process"/>
    <property type="evidence" value="ECO:0007669"/>
    <property type="project" value="InterPro"/>
</dbReference>
<evidence type="ECO:0000313" key="3">
    <source>
        <dbReference type="EMBL" id="OIO31517.1"/>
    </source>
</evidence>
<dbReference type="InterPro" id="IPR036569">
    <property type="entry name" value="RpiB_LacA_LacB_sf"/>
</dbReference>
<feature type="binding site" evidence="2">
    <location>
        <begin position="68"/>
        <end position="72"/>
    </location>
    <ligand>
        <name>D-ribulose 5-phosphate</name>
        <dbReference type="ChEBI" id="CHEBI:58121"/>
    </ligand>
</feature>
<dbReference type="PIRSF" id="PIRSF005384">
    <property type="entry name" value="RpiB_LacA_B"/>
    <property type="match status" value="1"/>
</dbReference>
<keyword evidence="3" id="KW-0413">Isomerase</keyword>
<comment type="caution">
    <text evidence="3">The sequence shown here is derived from an EMBL/GenBank/DDBJ whole genome shotgun (WGS) entry which is preliminary data.</text>
</comment>
<name>A0A1J4V9U5_9BACT</name>
<sequence length="156" mass="17663">MKIIIGSDHAGFVLKRSLIDFLRVLEYEVIDKGPFTFDDKDDYPDYVSLVAHEVSKKPDETRGIVIGGSGQGEAIVANRFKDVRAVVYYGGPFRIVRLSREHNNANVISLGARFVPDIIAKEAVRIWIETPFSESPRHERRIGKIRALTAKLLRKK</sequence>
<evidence type="ECO:0000313" key="4">
    <source>
        <dbReference type="Proteomes" id="UP000183206"/>
    </source>
</evidence>
<proteinExistence type="inferred from homology"/>
<feature type="binding site" evidence="2">
    <location>
        <position position="113"/>
    </location>
    <ligand>
        <name>D-ribulose 5-phosphate</name>
        <dbReference type="ChEBI" id="CHEBI:58121"/>
    </ligand>
</feature>
<dbReference type="Gene3D" id="3.40.1400.10">
    <property type="entry name" value="Sugar-phosphate isomerase, RpiB/LacA/LacB"/>
    <property type="match status" value="1"/>
</dbReference>
<dbReference type="Pfam" id="PF02502">
    <property type="entry name" value="LacAB_rpiB"/>
    <property type="match status" value="1"/>
</dbReference>
<organism evidence="3 4">
    <name type="scientific">Candidatus Nomurabacteria bacterium CG1_02_47_685</name>
    <dbReference type="NCBI Taxonomy" id="1805282"/>
    <lineage>
        <taxon>Bacteria</taxon>
        <taxon>Candidatus Nomuraibacteriota</taxon>
    </lineage>
</organism>
<dbReference type="PANTHER" id="PTHR30345:SF0">
    <property type="entry name" value="DNA DAMAGE-REPAIR_TOLERATION PROTEIN DRT102"/>
    <property type="match status" value="1"/>
</dbReference>
<dbReference type="STRING" id="1805282.AUJ44_04495"/>
<feature type="binding site" evidence="2">
    <location>
        <position position="141"/>
    </location>
    <ligand>
        <name>D-ribulose 5-phosphate</name>
        <dbReference type="ChEBI" id="CHEBI:58121"/>
    </ligand>
</feature>
<dbReference type="AlphaFoldDB" id="A0A1J4V9U5"/>
<protein>
    <submittedName>
        <fullName evidence="3">Ribose-5-phosphate isomerase</fullName>
    </submittedName>
</protein>
<dbReference type="NCBIfam" id="NF004051">
    <property type="entry name" value="PRK05571.1"/>
    <property type="match status" value="1"/>
</dbReference>